<proteinExistence type="predicted"/>
<evidence type="ECO:0000259" key="6">
    <source>
        <dbReference type="PROSITE" id="PS00028"/>
    </source>
</evidence>
<evidence type="ECO:0000313" key="8">
    <source>
        <dbReference type="RefSeq" id="XP_026677083.1"/>
    </source>
</evidence>
<dbReference type="PANTHER" id="PTHR24403:SF67">
    <property type="entry name" value="FI01116P-RELATED"/>
    <property type="match status" value="1"/>
</dbReference>
<keyword evidence="7" id="KW-1185">Reference proteome</keyword>
<feature type="compositionally biased region" description="Polar residues" evidence="5">
    <location>
        <begin position="7"/>
        <end position="45"/>
    </location>
</feature>
<dbReference type="RefSeq" id="XP_026677083.1">
    <property type="nucleotide sequence ID" value="XM_026821282.1"/>
</dbReference>
<dbReference type="AlphaFoldDB" id="A0A3Q0IR28"/>
<feature type="domain" description="C2H2-type" evidence="6">
    <location>
        <begin position="450"/>
        <end position="471"/>
    </location>
</feature>
<dbReference type="InterPro" id="IPR013087">
    <property type="entry name" value="Znf_C2H2_type"/>
</dbReference>
<accession>A0A3Q0IR28</accession>
<dbReference type="KEGG" id="dci:103506157"/>
<dbReference type="GO" id="GO:0045944">
    <property type="term" value="P:positive regulation of transcription by RNA polymerase II"/>
    <property type="evidence" value="ECO:0007669"/>
    <property type="project" value="TreeGrafter"/>
</dbReference>
<dbReference type="PANTHER" id="PTHR24403">
    <property type="entry name" value="ZINC FINGER PROTEIN"/>
    <property type="match status" value="1"/>
</dbReference>
<protein>
    <submittedName>
        <fullName evidence="8">Zinc finger protein 521-like</fullName>
    </submittedName>
</protein>
<evidence type="ECO:0000256" key="5">
    <source>
        <dbReference type="SAM" id="MobiDB-lite"/>
    </source>
</evidence>
<keyword evidence="4" id="KW-0862">Zinc</keyword>
<feature type="region of interest" description="Disordered" evidence="5">
    <location>
        <begin position="527"/>
        <end position="550"/>
    </location>
</feature>
<sequence>MSAASGLGTSKVSATRTADNTGMRSLDNTASPGFAAPTSSASVDSVTAIGEGESSRGLAPPPAKESQVEENGLSGEALYRCGNPGCNFGGADGRHFMDHMMCCDNFRNQSGSMLLHCFHCIKSFSTIHRLLDHVEIHGIPRYRCGLCSFRHPRFKPVHMHVKKAHGIKTELGQETYQRGREDKFHVIFPKGVNDNSHLEAPGGKAKVGFSLDDLDTLSKLNPTPSVPLLCSACGYRANTTLNLIRHLREGKHITTCSDLTNEIPCLNTGDLMFNKMTNHALSSNLSPRTSLPEETNYEKIPKFVPVNKRFVCTFCNPQYLSQDEVIFKHHFSSLHSDESLYVCPHCPSHLPNEPISIDKIGVHLKFHGGKLFKCSYCDFVHHARHLVDRHLGDKHGEAEPSWILVRDVNDSVELSEDAMRSNVRSEEPATSGSSSASDRVNPAVTRKFKCNLCKCRYSDIKTMRRHLSQQHRFQHQFKCALCDFSCERAARSSECDGFEAHFATKHPGIDARNSVLALFSLIPPTTNPTTDSSISGSNTSHPSTSAITPSDLYKLRSDQPVTSILVLNP</sequence>
<reference evidence="8" key="1">
    <citation type="submission" date="2025-08" db="UniProtKB">
        <authorList>
            <consortium name="RefSeq"/>
        </authorList>
    </citation>
    <scope>IDENTIFICATION</scope>
</reference>
<feature type="compositionally biased region" description="Basic and acidic residues" evidence="5">
    <location>
        <begin position="417"/>
        <end position="427"/>
    </location>
</feature>
<keyword evidence="2" id="KW-0677">Repeat</keyword>
<evidence type="ECO:0000256" key="2">
    <source>
        <dbReference type="ARBA" id="ARBA00022737"/>
    </source>
</evidence>
<evidence type="ECO:0000256" key="4">
    <source>
        <dbReference type="ARBA" id="ARBA00022833"/>
    </source>
</evidence>
<evidence type="ECO:0000256" key="1">
    <source>
        <dbReference type="ARBA" id="ARBA00022723"/>
    </source>
</evidence>
<dbReference type="Gene3D" id="3.30.160.60">
    <property type="entry name" value="Classic Zinc Finger"/>
    <property type="match status" value="1"/>
</dbReference>
<dbReference type="PaxDb" id="121845-A0A3Q0IR28"/>
<feature type="domain" description="C2H2-type" evidence="6">
    <location>
        <begin position="117"/>
        <end position="137"/>
    </location>
</feature>
<dbReference type="SMART" id="SM00355">
    <property type="entry name" value="ZnF_C2H2"/>
    <property type="match status" value="9"/>
</dbReference>
<evidence type="ECO:0000313" key="7">
    <source>
        <dbReference type="Proteomes" id="UP000079169"/>
    </source>
</evidence>
<name>A0A3Q0IR28_DIACI</name>
<feature type="region of interest" description="Disordered" evidence="5">
    <location>
        <begin position="416"/>
        <end position="440"/>
    </location>
</feature>
<keyword evidence="3" id="KW-0863">Zinc-finger</keyword>
<dbReference type="GO" id="GO:0008270">
    <property type="term" value="F:zinc ion binding"/>
    <property type="evidence" value="ECO:0007669"/>
    <property type="project" value="UniProtKB-KW"/>
</dbReference>
<feature type="region of interest" description="Disordered" evidence="5">
    <location>
        <begin position="1"/>
        <end position="70"/>
    </location>
</feature>
<keyword evidence="1" id="KW-0479">Metal-binding</keyword>
<dbReference type="InterPro" id="IPR050688">
    <property type="entry name" value="Zinc_finger/UBP_domain"/>
</dbReference>
<dbReference type="Proteomes" id="UP000079169">
    <property type="component" value="Unplaced"/>
</dbReference>
<feature type="compositionally biased region" description="Polar residues" evidence="5">
    <location>
        <begin position="527"/>
        <end position="548"/>
    </location>
</feature>
<feature type="compositionally biased region" description="Polar residues" evidence="5">
    <location>
        <begin position="428"/>
        <end position="438"/>
    </location>
</feature>
<organism evidence="7 8">
    <name type="scientific">Diaphorina citri</name>
    <name type="common">Asian citrus psyllid</name>
    <dbReference type="NCBI Taxonomy" id="121845"/>
    <lineage>
        <taxon>Eukaryota</taxon>
        <taxon>Metazoa</taxon>
        <taxon>Ecdysozoa</taxon>
        <taxon>Arthropoda</taxon>
        <taxon>Hexapoda</taxon>
        <taxon>Insecta</taxon>
        <taxon>Pterygota</taxon>
        <taxon>Neoptera</taxon>
        <taxon>Paraneoptera</taxon>
        <taxon>Hemiptera</taxon>
        <taxon>Sternorrhyncha</taxon>
        <taxon>Psylloidea</taxon>
        <taxon>Psyllidae</taxon>
        <taxon>Diaphorininae</taxon>
        <taxon>Diaphorina</taxon>
    </lineage>
</organism>
<dbReference type="GeneID" id="103506157"/>
<dbReference type="STRING" id="121845.A0A3Q0IR28"/>
<dbReference type="PROSITE" id="PS00028">
    <property type="entry name" value="ZINC_FINGER_C2H2_1"/>
    <property type="match status" value="2"/>
</dbReference>
<evidence type="ECO:0000256" key="3">
    <source>
        <dbReference type="ARBA" id="ARBA00022771"/>
    </source>
</evidence>
<dbReference type="GO" id="GO:0005634">
    <property type="term" value="C:nucleus"/>
    <property type="evidence" value="ECO:0007669"/>
    <property type="project" value="TreeGrafter"/>
</dbReference>
<gene>
    <name evidence="8" type="primary">LOC103506157</name>
</gene>